<dbReference type="GO" id="GO:0005524">
    <property type="term" value="F:ATP binding"/>
    <property type="evidence" value="ECO:0007669"/>
    <property type="project" value="UniProtKB-KW"/>
</dbReference>
<dbReference type="Gene3D" id="3.30.565.10">
    <property type="entry name" value="Histidine kinase-like ATPase, C-terminal domain"/>
    <property type="match status" value="1"/>
</dbReference>
<dbReference type="InterPro" id="IPR050267">
    <property type="entry name" value="Anti-sigma-factor_SerPK"/>
</dbReference>
<dbReference type="RefSeq" id="WP_257138177.1">
    <property type="nucleotide sequence ID" value="NZ_CP109490.1"/>
</dbReference>
<dbReference type="EMBL" id="CP109491">
    <property type="protein sequence ID" value="WUX36219.1"/>
    <property type="molecule type" value="Genomic_DNA"/>
</dbReference>
<dbReference type="Pfam" id="PF13581">
    <property type="entry name" value="HATPase_c_2"/>
    <property type="match status" value="1"/>
</dbReference>
<evidence type="ECO:0000256" key="2">
    <source>
        <dbReference type="SAM" id="MobiDB-lite"/>
    </source>
</evidence>
<proteinExistence type="predicted"/>
<reference evidence="4" key="1">
    <citation type="submission" date="2022-10" db="EMBL/GenBank/DDBJ databases">
        <title>The complete genomes of actinobacterial strains from the NBC collection.</title>
        <authorList>
            <person name="Joergensen T.S."/>
            <person name="Alvarez Arevalo M."/>
            <person name="Sterndorff E.B."/>
            <person name="Faurdal D."/>
            <person name="Vuksanovic O."/>
            <person name="Mourched A.-S."/>
            <person name="Charusanti P."/>
            <person name="Shaw S."/>
            <person name="Blin K."/>
            <person name="Weber T."/>
        </authorList>
    </citation>
    <scope>NUCLEOTIDE SEQUENCE</scope>
    <source>
        <strain evidence="4">NBC_01436</strain>
    </source>
</reference>
<feature type="domain" description="Histidine kinase/HSP90-like ATPase" evidence="3">
    <location>
        <begin position="22"/>
        <end position="115"/>
    </location>
</feature>
<dbReference type="InterPro" id="IPR036890">
    <property type="entry name" value="HATPase_C_sf"/>
</dbReference>
<keyword evidence="1" id="KW-0808">Transferase</keyword>
<evidence type="ECO:0000256" key="1">
    <source>
        <dbReference type="ARBA" id="ARBA00022527"/>
    </source>
</evidence>
<dbReference type="CDD" id="cd16936">
    <property type="entry name" value="HATPase_RsbW-like"/>
    <property type="match status" value="1"/>
</dbReference>
<keyword evidence="5" id="KW-1185">Reference proteome</keyword>
<organism evidence="4 5">
    <name type="scientific">Streptomyces anulatus</name>
    <name type="common">Streptomyces chrysomallus</name>
    <dbReference type="NCBI Taxonomy" id="1892"/>
    <lineage>
        <taxon>Bacteria</taxon>
        <taxon>Bacillati</taxon>
        <taxon>Actinomycetota</taxon>
        <taxon>Actinomycetes</taxon>
        <taxon>Kitasatosporales</taxon>
        <taxon>Streptomycetaceae</taxon>
        <taxon>Streptomyces</taxon>
    </lineage>
</organism>
<gene>
    <name evidence="4" type="ORF">OG367_08205</name>
</gene>
<dbReference type="PANTHER" id="PTHR35526">
    <property type="entry name" value="ANTI-SIGMA-F FACTOR RSBW-RELATED"/>
    <property type="match status" value="1"/>
</dbReference>
<dbReference type="PANTHER" id="PTHR35526:SF3">
    <property type="entry name" value="ANTI-SIGMA-F FACTOR RSBW"/>
    <property type="match status" value="1"/>
</dbReference>
<sequence length="138" mass="14880">MRSTFGIKQRPPGELPPPEDGEKVGVMRRRARQRLSACGLACVADEAVLIVSELVTNAIVHSGGREITVILSLRANFLRIHVHDGVPSSHLHPKAPSNAAEDGRGLVLVQSLAEERRGTWGIDDAGATTWCELRLATS</sequence>
<protein>
    <submittedName>
        <fullName evidence="4">ATP-binding protein</fullName>
    </submittedName>
</protein>
<evidence type="ECO:0000313" key="5">
    <source>
        <dbReference type="Proteomes" id="UP001431926"/>
    </source>
</evidence>
<dbReference type="SUPFAM" id="SSF55874">
    <property type="entry name" value="ATPase domain of HSP90 chaperone/DNA topoisomerase II/histidine kinase"/>
    <property type="match status" value="1"/>
</dbReference>
<keyword evidence="4" id="KW-0067">ATP-binding</keyword>
<dbReference type="Proteomes" id="UP001431926">
    <property type="component" value="Chromosome"/>
</dbReference>
<feature type="region of interest" description="Disordered" evidence="2">
    <location>
        <begin position="1"/>
        <end position="22"/>
    </location>
</feature>
<keyword evidence="4" id="KW-0547">Nucleotide-binding</keyword>
<evidence type="ECO:0000313" key="4">
    <source>
        <dbReference type="EMBL" id="WUX36219.1"/>
    </source>
</evidence>
<accession>A0ABZ1ZBT6</accession>
<keyword evidence="1" id="KW-0723">Serine/threonine-protein kinase</keyword>
<keyword evidence="1" id="KW-0418">Kinase</keyword>
<dbReference type="InterPro" id="IPR003594">
    <property type="entry name" value="HATPase_dom"/>
</dbReference>
<evidence type="ECO:0000259" key="3">
    <source>
        <dbReference type="Pfam" id="PF13581"/>
    </source>
</evidence>
<name>A0ABZ1ZBT6_STRAQ</name>